<dbReference type="PANTHER" id="PTHR30451:SF4">
    <property type="entry name" value="OUTER MEMBRANE USHER PROTEIN YQIG-RELATED"/>
    <property type="match status" value="1"/>
</dbReference>
<feature type="signal peptide" evidence="10">
    <location>
        <begin position="1"/>
        <end position="22"/>
    </location>
</feature>
<dbReference type="Gene3D" id="2.60.40.3110">
    <property type="match status" value="1"/>
</dbReference>
<feature type="domain" description="PapC N-terminal" evidence="12">
    <location>
        <begin position="24"/>
        <end position="162"/>
    </location>
</feature>
<dbReference type="Pfam" id="PF13954">
    <property type="entry name" value="PapC_N"/>
    <property type="match status" value="1"/>
</dbReference>
<dbReference type="Pfam" id="PF13953">
    <property type="entry name" value="PapC_C"/>
    <property type="match status" value="1"/>
</dbReference>
<evidence type="ECO:0000256" key="9">
    <source>
        <dbReference type="SAM" id="MobiDB-lite"/>
    </source>
</evidence>
<evidence type="ECO:0000256" key="3">
    <source>
        <dbReference type="ARBA" id="ARBA00022448"/>
    </source>
</evidence>
<sequence length="807" mass="87671">MNKLRTHIVAVALALTPCFAYAVEFNDAFLQLEPNSSVNLEQFEKAGYIVPGRYIVDIYLNQRFLQQLELNFRAEGQEGDVRPCLPPELIRLLGLRPGIVWPQEAECVDLPAISAAKVRYSKSSGRLDISVPQAELAYRDDDYAPPETWSDGVPAAMLDYRLFYQRTDNGLGTSSSKVTSYGVAGANAGPWRLRSNYQFDNSISNGSKLKWNYTQVYRDLRSLQARLAFGEVFKTSDIFDAFSMRGVTLSSDERMIPQSLRGYAPQVNGVAKTNAKVTIRNQGRVLYTTNVPPGPFVIRDLNSTTQGQLEVTVEEADGSKQVFSVNTTSVPFLTRKGMLRYKAGLGQADQSRSSAKPNIGTGEISYGLTDTLSVYSGFIASADYRSLAFGFAKDVGSWGALSADVTQANAHLRNGQDTSGRSYRFNYAKKLERLDADVRLFGYRFSDRNFRSLGQYLNNLDGLTDYNDKQRVGLTASKSFGRTTLYLSAEKSTYWNAAASQRVDMSLNRDLDIGPLRNVSVNLSLQSVRDQSGNSSRVYLSLSMPLENNRRINYDLQQSAGSTSHRVGFSDSSRPNHNYSMSVSTDSQTGKPTLAGDYHYTGGVLQADASASKQQGGYSSLSAGMGSSLVLHAGGLTMGNASSGETRLLVNADGVAQVPVYGSGALTDRNGYTMLSGMGPYLSQDVRLDADNMPDSVEASAVVRRVVLTEGAVGKAEFPVKVGRKALLTVRLPDGKMPPLGAAVTDLATKHDVGMVGDNGLTYVTGLSASAQLEISWGQQSCRLEALPADYDLSQGGRDALCAPLAK</sequence>
<accession>A0ABV8ZXJ9</accession>
<dbReference type="RefSeq" id="WP_231462232.1">
    <property type="nucleotide sequence ID" value="NZ_JAJOHW010000063.1"/>
</dbReference>
<dbReference type="Gene3D" id="2.60.40.2070">
    <property type="match status" value="1"/>
</dbReference>
<organism evidence="13 14">
    <name type="scientific">Chromobacterium aquaticum</name>
    <dbReference type="NCBI Taxonomy" id="467180"/>
    <lineage>
        <taxon>Bacteria</taxon>
        <taxon>Pseudomonadati</taxon>
        <taxon>Pseudomonadota</taxon>
        <taxon>Betaproteobacteria</taxon>
        <taxon>Neisseriales</taxon>
        <taxon>Chromobacteriaceae</taxon>
        <taxon>Chromobacterium</taxon>
    </lineage>
</organism>
<dbReference type="PANTHER" id="PTHR30451">
    <property type="entry name" value="OUTER MEMBRANE USHER PROTEIN"/>
    <property type="match status" value="1"/>
</dbReference>
<dbReference type="SUPFAM" id="SSF141729">
    <property type="entry name" value="FimD N-terminal domain-like"/>
    <property type="match status" value="1"/>
</dbReference>
<evidence type="ECO:0000313" key="14">
    <source>
        <dbReference type="Proteomes" id="UP001595999"/>
    </source>
</evidence>
<keyword evidence="4" id="KW-1134">Transmembrane beta strand</keyword>
<keyword evidence="6 10" id="KW-0732">Signal</keyword>
<proteinExistence type="inferred from homology"/>
<dbReference type="Proteomes" id="UP001595999">
    <property type="component" value="Unassembled WGS sequence"/>
</dbReference>
<evidence type="ECO:0000256" key="1">
    <source>
        <dbReference type="ARBA" id="ARBA00004571"/>
    </source>
</evidence>
<reference evidence="14" key="1">
    <citation type="journal article" date="2019" name="Int. J. Syst. Evol. Microbiol.">
        <title>The Global Catalogue of Microorganisms (GCM) 10K type strain sequencing project: providing services to taxonomists for standard genome sequencing and annotation.</title>
        <authorList>
            <consortium name="The Broad Institute Genomics Platform"/>
            <consortium name="The Broad Institute Genome Sequencing Center for Infectious Disease"/>
            <person name="Wu L."/>
            <person name="Ma J."/>
        </authorList>
    </citation>
    <scope>NUCLEOTIDE SEQUENCE [LARGE SCALE GENOMIC DNA]</scope>
    <source>
        <strain evidence="14">CGMCC 4.7608</strain>
    </source>
</reference>
<feature type="chain" id="PRO_5046752658" evidence="10">
    <location>
        <begin position="23"/>
        <end position="807"/>
    </location>
</feature>
<evidence type="ECO:0000256" key="7">
    <source>
        <dbReference type="ARBA" id="ARBA00023136"/>
    </source>
</evidence>
<evidence type="ECO:0000259" key="11">
    <source>
        <dbReference type="Pfam" id="PF13953"/>
    </source>
</evidence>
<dbReference type="InterPro" id="IPR043142">
    <property type="entry name" value="PapC-like_C_sf"/>
</dbReference>
<name>A0ABV8ZXJ9_9NEIS</name>
<dbReference type="Gene3D" id="3.10.20.410">
    <property type="match status" value="1"/>
</dbReference>
<dbReference type="EMBL" id="JBHSEK010000014">
    <property type="protein sequence ID" value="MFC4491551.1"/>
    <property type="molecule type" value="Genomic_DNA"/>
</dbReference>
<dbReference type="Pfam" id="PF00577">
    <property type="entry name" value="Usher"/>
    <property type="match status" value="1"/>
</dbReference>
<evidence type="ECO:0000256" key="8">
    <source>
        <dbReference type="ARBA" id="ARBA00023237"/>
    </source>
</evidence>
<comment type="similarity">
    <text evidence="2">Belongs to the fimbrial export usher family.</text>
</comment>
<evidence type="ECO:0000259" key="12">
    <source>
        <dbReference type="Pfam" id="PF13954"/>
    </source>
</evidence>
<dbReference type="InterPro" id="IPR025885">
    <property type="entry name" value="PapC_N"/>
</dbReference>
<feature type="region of interest" description="Disordered" evidence="9">
    <location>
        <begin position="560"/>
        <end position="591"/>
    </location>
</feature>
<evidence type="ECO:0000256" key="10">
    <source>
        <dbReference type="SAM" id="SignalP"/>
    </source>
</evidence>
<protein>
    <submittedName>
        <fullName evidence="13">Fimbria/pilus outer membrane usher protein</fullName>
    </submittedName>
</protein>
<evidence type="ECO:0000256" key="4">
    <source>
        <dbReference type="ARBA" id="ARBA00022452"/>
    </source>
</evidence>
<evidence type="ECO:0000256" key="2">
    <source>
        <dbReference type="ARBA" id="ARBA00008064"/>
    </source>
</evidence>
<evidence type="ECO:0000256" key="5">
    <source>
        <dbReference type="ARBA" id="ARBA00022692"/>
    </source>
</evidence>
<comment type="caution">
    <text evidence="13">The sequence shown here is derived from an EMBL/GenBank/DDBJ whole genome shotgun (WGS) entry which is preliminary data.</text>
</comment>
<gene>
    <name evidence="13" type="ORF">ACFO0R_18220</name>
</gene>
<feature type="domain" description="PapC-like C-terminal" evidence="11">
    <location>
        <begin position="727"/>
        <end position="784"/>
    </location>
</feature>
<keyword evidence="5" id="KW-0812">Transmembrane</keyword>
<keyword evidence="14" id="KW-1185">Reference proteome</keyword>
<keyword evidence="3" id="KW-0813">Transport</keyword>
<keyword evidence="7" id="KW-0472">Membrane</keyword>
<evidence type="ECO:0000256" key="6">
    <source>
        <dbReference type="ARBA" id="ARBA00022729"/>
    </source>
</evidence>
<dbReference type="Gene3D" id="2.60.40.2610">
    <property type="entry name" value="Outer membrane usher protein FimD, plug domain"/>
    <property type="match status" value="1"/>
</dbReference>
<keyword evidence="8" id="KW-0998">Cell outer membrane</keyword>
<dbReference type="InterPro" id="IPR042186">
    <property type="entry name" value="FimD_plug_dom"/>
</dbReference>
<dbReference type="InterPro" id="IPR000015">
    <property type="entry name" value="Fimb_usher"/>
</dbReference>
<comment type="subcellular location">
    <subcellularLocation>
        <location evidence="1">Cell outer membrane</location>
        <topology evidence="1">Multi-pass membrane protein</topology>
    </subcellularLocation>
</comment>
<evidence type="ECO:0000313" key="13">
    <source>
        <dbReference type="EMBL" id="MFC4491551.1"/>
    </source>
</evidence>
<dbReference type="InterPro" id="IPR037224">
    <property type="entry name" value="PapC_N_sf"/>
</dbReference>
<dbReference type="InterPro" id="IPR025949">
    <property type="entry name" value="PapC-like_C"/>
</dbReference>